<gene>
    <name evidence="2" type="ORF">OMED0929_LOCUS918</name>
</gene>
<dbReference type="GO" id="GO:0009976">
    <property type="term" value="F:tocopherol cyclase activity"/>
    <property type="evidence" value="ECO:0007669"/>
    <property type="project" value="InterPro"/>
</dbReference>
<evidence type="ECO:0000256" key="1">
    <source>
        <dbReference type="SAM" id="MobiDB-lite"/>
    </source>
</evidence>
<dbReference type="InterPro" id="IPR025893">
    <property type="entry name" value="Tocopherol_cyclase"/>
</dbReference>
<feature type="region of interest" description="Disordered" evidence="1">
    <location>
        <begin position="1"/>
        <end position="82"/>
    </location>
</feature>
<organism evidence="2">
    <name type="scientific">Ostreococcus mediterraneus</name>
    <dbReference type="NCBI Taxonomy" id="1486918"/>
    <lineage>
        <taxon>Eukaryota</taxon>
        <taxon>Viridiplantae</taxon>
        <taxon>Chlorophyta</taxon>
        <taxon>Mamiellophyceae</taxon>
        <taxon>Mamiellales</taxon>
        <taxon>Bathycoccaceae</taxon>
        <taxon>Ostreococcus</taxon>
    </lineage>
</organism>
<proteinExistence type="predicted"/>
<dbReference type="EMBL" id="HBEW01001043">
    <property type="protein sequence ID" value="CAD8576895.1"/>
    <property type="molecule type" value="Transcribed_RNA"/>
</dbReference>
<evidence type="ECO:0008006" key="3">
    <source>
        <dbReference type="Google" id="ProtNLM"/>
    </source>
</evidence>
<sequence length="490" mass="52671">MSFARTAAAHDAAMRTSNSHTHARRHHSRSSAYTRTAARDASRVAAAAASASSPSSTPSRSARDAVAAEAAARAVKTPHSGYHRQPNVERAFFEGWYFRITLPAERRSASLIYHVYDPDVARSARRGAGAQVCAPNGKYLYKTTTDTDAFEAAPHALELQLTYDDGEFFSVDGEGSRHAGRLTSAGEAADGPWGRGLDAHEVSWDITVTPLRGWGGGTNAKQVSPAGWMTALPVFEPHWQVTMAHGLATGWIETDGERVEFTDCPAYSEKNWGGAGFPLKWWWVQCNSFTDFPDLSVTATGGNRGVVVVPNMREDVGAVGVHFGDRFFQFVPARQGAPELPTSYGSEAAIEASAVRWDVSWGSWSVSAIGDRYEVSIQGTCTDDDKSTVIRAPTDTLNGGMAPLCRETFTGVVSLSLWRLDASGARVETIIDAAQSTTACLEIGGGPWRGNWKSAAEIRGPLTPLMSLPVDVRAVADFLKPAFGDVFPGL</sequence>
<feature type="compositionally biased region" description="Low complexity" evidence="1">
    <location>
        <begin position="43"/>
        <end position="75"/>
    </location>
</feature>
<accession>A0A7S0KC17</accession>
<feature type="compositionally biased region" description="Low complexity" evidence="1">
    <location>
        <begin position="1"/>
        <end position="20"/>
    </location>
</feature>
<dbReference type="Pfam" id="PF14249">
    <property type="entry name" value="Tocopherol_cycl"/>
    <property type="match status" value="1"/>
</dbReference>
<protein>
    <recommendedName>
        <fullName evidence="3">Tocopherol cyclase</fullName>
    </recommendedName>
</protein>
<dbReference type="PANTHER" id="PTHR35309:SF4">
    <property type="entry name" value="TOCOPHEROL CYCLASE"/>
    <property type="match status" value="1"/>
</dbReference>
<reference evidence="2" key="1">
    <citation type="submission" date="2021-01" db="EMBL/GenBank/DDBJ databases">
        <authorList>
            <person name="Corre E."/>
            <person name="Pelletier E."/>
            <person name="Niang G."/>
            <person name="Scheremetjew M."/>
            <person name="Finn R."/>
            <person name="Kale V."/>
            <person name="Holt S."/>
            <person name="Cochrane G."/>
            <person name="Meng A."/>
            <person name="Brown T."/>
            <person name="Cohen L."/>
        </authorList>
    </citation>
    <scope>NUCLEOTIDE SEQUENCE</scope>
    <source>
        <strain evidence="2">Clade-D-RCC2572</strain>
    </source>
</reference>
<dbReference type="AlphaFoldDB" id="A0A7S0KC17"/>
<name>A0A7S0KC17_9CHLO</name>
<evidence type="ECO:0000313" key="2">
    <source>
        <dbReference type="EMBL" id="CAD8576895.1"/>
    </source>
</evidence>
<dbReference type="PANTHER" id="PTHR35309">
    <property type="match status" value="1"/>
</dbReference>